<dbReference type="InterPro" id="IPR045944">
    <property type="entry name" value="DUF6364"/>
</dbReference>
<name>A0A7W7N5Y4_9FLAO</name>
<organism evidence="1 2">
    <name type="scientific">Flavobacterium nitrogenifigens</name>
    <dbReference type="NCBI Taxonomy" id="1617283"/>
    <lineage>
        <taxon>Bacteria</taxon>
        <taxon>Pseudomonadati</taxon>
        <taxon>Bacteroidota</taxon>
        <taxon>Flavobacteriia</taxon>
        <taxon>Flavobacteriales</taxon>
        <taxon>Flavobacteriaceae</taxon>
        <taxon>Flavobacterium</taxon>
    </lineage>
</organism>
<comment type="caution">
    <text evidence="1">The sequence shown here is derived from an EMBL/GenBank/DDBJ whole genome shotgun (WGS) entry which is preliminary data.</text>
</comment>
<accession>A0A7W7N5Y4</accession>
<evidence type="ECO:0000313" key="2">
    <source>
        <dbReference type="Proteomes" id="UP000561681"/>
    </source>
</evidence>
<reference evidence="1 2" key="1">
    <citation type="submission" date="2020-08" db="EMBL/GenBank/DDBJ databases">
        <title>Functional genomics of gut bacteria from endangered species of beetles.</title>
        <authorList>
            <person name="Carlos-Shanley C."/>
        </authorList>
    </citation>
    <scope>NUCLEOTIDE SEQUENCE [LARGE SCALE GENOMIC DNA]</scope>
    <source>
        <strain evidence="1 2">S00142</strain>
    </source>
</reference>
<dbReference type="AlphaFoldDB" id="A0A7W7N5Y4"/>
<proteinExistence type="predicted"/>
<protein>
    <submittedName>
        <fullName evidence="1">Uncharacterized protein</fullName>
    </submittedName>
</protein>
<dbReference type="Pfam" id="PF19891">
    <property type="entry name" value="DUF6364"/>
    <property type="match status" value="1"/>
</dbReference>
<evidence type="ECO:0000313" key="1">
    <source>
        <dbReference type="EMBL" id="MBB4801230.1"/>
    </source>
</evidence>
<dbReference type="Proteomes" id="UP000561681">
    <property type="component" value="Unassembled WGS sequence"/>
</dbReference>
<gene>
    <name evidence="1" type="ORF">HNP37_001269</name>
</gene>
<dbReference type="RefSeq" id="WP_184159496.1">
    <property type="nucleotide sequence ID" value="NZ_JACHLD010000001.1"/>
</dbReference>
<dbReference type="EMBL" id="JACHLD010000001">
    <property type="protein sequence ID" value="MBB4801230.1"/>
    <property type="molecule type" value="Genomic_DNA"/>
</dbReference>
<keyword evidence="2" id="KW-1185">Reference proteome</keyword>
<sequence>MDAKLTLKLDKDVIEKAKIYAAGHKHSLSLLIENYLKTIIEKDKFEENREISSFVKGLSVGKGETPEDFDYKKDRQNYLSEKYK</sequence>